<keyword evidence="11" id="KW-1185">Reference proteome</keyword>
<dbReference type="PRINTS" id="PR00812">
    <property type="entry name" value="BCTERIALGSPF"/>
</dbReference>
<dbReference type="OrthoDB" id="9805682at2"/>
<evidence type="ECO:0000256" key="1">
    <source>
        <dbReference type="ARBA" id="ARBA00004429"/>
    </source>
</evidence>
<keyword evidence="6 8" id="KW-1133">Transmembrane helix</keyword>
<dbReference type="InterPro" id="IPR018076">
    <property type="entry name" value="T2SS_GspF_dom"/>
</dbReference>
<proteinExistence type="inferred from homology"/>
<keyword evidence="3" id="KW-1003">Cell membrane</keyword>
<dbReference type="InterPro" id="IPR003004">
    <property type="entry name" value="GspF/PilC"/>
</dbReference>
<evidence type="ECO:0000256" key="4">
    <source>
        <dbReference type="ARBA" id="ARBA00022519"/>
    </source>
</evidence>
<feature type="transmembrane region" description="Helical" evidence="8">
    <location>
        <begin position="165"/>
        <end position="185"/>
    </location>
</feature>
<feature type="transmembrane region" description="Helical" evidence="8">
    <location>
        <begin position="372"/>
        <end position="395"/>
    </location>
</feature>
<evidence type="ECO:0000256" key="2">
    <source>
        <dbReference type="ARBA" id="ARBA00005745"/>
    </source>
</evidence>
<dbReference type="eggNOG" id="COG1459">
    <property type="taxonomic scope" value="Bacteria"/>
</dbReference>
<dbReference type="InterPro" id="IPR042094">
    <property type="entry name" value="T2SS_GspF_sf"/>
</dbReference>
<comment type="subcellular location">
    <subcellularLocation>
        <location evidence="1">Cell inner membrane</location>
        <topology evidence="1">Multi-pass membrane protein</topology>
    </subcellularLocation>
</comment>
<protein>
    <submittedName>
        <fullName evidence="10">Type II secretion system F domain protein</fullName>
    </submittedName>
</protein>
<dbReference type="GO" id="GO:0005886">
    <property type="term" value="C:plasma membrane"/>
    <property type="evidence" value="ECO:0007669"/>
    <property type="project" value="UniProtKB-SubCell"/>
</dbReference>
<dbReference type="PANTHER" id="PTHR30012:SF0">
    <property type="entry name" value="TYPE II SECRETION SYSTEM PROTEIN F-RELATED"/>
    <property type="match status" value="1"/>
</dbReference>
<dbReference type="Pfam" id="PF00482">
    <property type="entry name" value="T2SSF"/>
    <property type="match status" value="2"/>
</dbReference>
<reference evidence="10 11" key="1">
    <citation type="journal article" date="2013" name="Genome Announc.">
        <title>Complete genome sequence of the hyperthermophilic sulfate-reducing bacterium Thermodesulfobacterium geofontis OPF15T.</title>
        <authorList>
            <person name="Elkins J.G."/>
            <person name="Hamilton-Brehm S.D."/>
            <person name="Lucas S."/>
            <person name="Han J."/>
            <person name="Lapidus A."/>
            <person name="Cheng J.F."/>
            <person name="Goodwin L.A."/>
            <person name="Pitluck S."/>
            <person name="Peters L."/>
            <person name="Mikhailova N."/>
            <person name="Davenport K.W."/>
            <person name="Detter J.C."/>
            <person name="Han C.S."/>
            <person name="Tapia R."/>
            <person name="Land M.L."/>
            <person name="Hauser L."/>
            <person name="Kyrpides N.C."/>
            <person name="Ivanova N.N."/>
            <person name="Pagani I."/>
            <person name="Bruce D."/>
            <person name="Woyke T."/>
            <person name="Cottingham R.W."/>
        </authorList>
    </citation>
    <scope>NUCLEOTIDE SEQUENCE [LARGE SCALE GENOMIC DNA]</scope>
    <source>
        <strain evidence="10 11">OPF15</strain>
    </source>
</reference>
<dbReference type="PATRIC" id="fig|795359.3.peg.927"/>
<evidence type="ECO:0000256" key="8">
    <source>
        <dbReference type="SAM" id="Phobius"/>
    </source>
</evidence>
<dbReference type="AlphaFoldDB" id="F8C5N2"/>
<gene>
    <name evidence="10" type="ordered locus">TOPB45_0917</name>
</gene>
<dbReference type="KEGG" id="top:TOPB45_0917"/>
<feature type="domain" description="Type II secretion system protein GspF" evidence="9">
    <location>
        <begin position="64"/>
        <end position="186"/>
    </location>
</feature>
<sequence length="401" mass="46249">MPVYKYEALNREGLIVKGEIEALNLEEFFNYLSQERLTLLKYKTKIFPWEKLFKRIKRKELAEFCHNLAFLISAGVPIISALKDLKETIVNPLLKRKVEKIISEILKGETLSSAFEKVNIFPPIVISLVKIGEETGRLDKTLEEASRHLYRVEEIISQTKRAMMYPTFVIFSISGAFLFWMIYVLPKILEVFKQMQIKLPLPTIILMRVVETFQKHYLLVLVLLTPIIAIIFLIALYKNPKTQANVEKFLLKLPFIGFVKRSSFLAFFFEYFSLLLEAGIDILRSFDLMHESLNTHLPKKIVLKVKDKVVAGFLLSEALKTEEIFNPFDIRLVSVGEQTGKLPEQMKMLSDHYFNEVQNLIQTMSKVLEPTIIAIAGIIFLIIVIALIGPIYELVSQLGRM</sequence>
<dbReference type="FunFam" id="1.20.81.30:FF:000001">
    <property type="entry name" value="Type II secretion system protein F"/>
    <property type="match status" value="1"/>
</dbReference>
<keyword evidence="7 8" id="KW-0472">Membrane</keyword>
<evidence type="ECO:0000256" key="7">
    <source>
        <dbReference type="ARBA" id="ARBA00023136"/>
    </source>
</evidence>
<evidence type="ECO:0000313" key="10">
    <source>
        <dbReference type="EMBL" id="AEH23014.1"/>
    </source>
</evidence>
<dbReference type="STRING" id="795359.TOPB45_0917"/>
<dbReference type="RefSeq" id="WP_013909712.1">
    <property type="nucleotide sequence ID" value="NC_015682.1"/>
</dbReference>
<evidence type="ECO:0000256" key="5">
    <source>
        <dbReference type="ARBA" id="ARBA00022692"/>
    </source>
</evidence>
<accession>F8C5N2</accession>
<name>F8C5N2_THEGP</name>
<keyword evidence="4" id="KW-0997">Cell inner membrane</keyword>
<dbReference type="EMBL" id="CP002829">
    <property type="protein sequence ID" value="AEH23014.1"/>
    <property type="molecule type" value="Genomic_DNA"/>
</dbReference>
<organism evidence="10 11">
    <name type="scientific">Thermodesulfobacterium geofontis (strain OPF15)</name>
    <dbReference type="NCBI Taxonomy" id="795359"/>
    <lineage>
        <taxon>Bacteria</taxon>
        <taxon>Pseudomonadati</taxon>
        <taxon>Thermodesulfobacteriota</taxon>
        <taxon>Thermodesulfobacteria</taxon>
        <taxon>Thermodesulfobacteriales</taxon>
        <taxon>Thermodesulfobacteriaceae</taxon>
        <taxon>Thermodesulfobacterium</taxon>
    </lineage>
</organism>
<evidence type="ECO:0000313" key="11">
    <source>
        <dbReference type="Proteomes" id="UP000006583"/>
    </source>
</evidence>
<feature type="transmembrane region" description="Helical" evidence="8">
    <location>
        <begin position="216"/>
        <end position="237"/>
    </location>
</feature>
<evidence type="ECO:0000256" key="6">
    <source>
        <dbReference type="ARBA" id="ARBA00022989"/>
    </source>
</evidence>
<dbReference type="Proteomes" id="UP000006583">
    <property type="component" value="Chromosome"/>
</dbReference>
<dbReference type="Gene3D" id="1.20.81.30">
    <property type="entry name" value="Type II secretion system (T2SS), domain F"/>
    <property type="match status" value="2"/>
</dbReference>
<dbReference type="HOGENOM" id="CLU_035032_0_1_0"/>
<feature type="domain" description="Type II secretion system protein GspF" evidence="9">
    <location>
        <begin position="268"/>
        <end position="389"/>
    </location>
</feature>
<comment type="similarity">
    <text evidence="2">Belongs to the GSP F family.</text>
</comment>
<keyword evidence="5 8" id="KW-0812">Transmembrane</keyword>
<evidence type="ECO:0000259" key="9">
    <source>
        <dbReference type="Pfam" id="PF00482"/>
    </source>
</evidence>
<dbReference type="PANTHER" id="PTHR30012">
    <property type="entry name" value="GENERAL SECRETION PATHWAY PROTEIN"/>
    <property type="match status" value="1"/>
</dbReference>
<evidence type="ECO:0000256" key="3">
    <source>
        <dbReference type="ARBA" id="ARBA00022475"/>
    </source>
</evidence>